<dbReference type="PANTHER" id="PTHR14167:SF92">
    <property type="entry name" value="CIN85 AND CD2AP RELATED, ISOFORM J"/>
    <property type="match status" value="1"/>
</dbReference>
<dbReference type="CDD" id="cd11875">
    <property type="entry name" value="SH3_CD2AP-like_3"/>
    <property type="match status" value="1"/>
</dbReference>
<feature type="compositionally biased region" description="Basic and acidic residues" evidence="4">
    <location>
        <begin position="330"/>
        <end position="341"/>
    </location>
</feature>
<dbReference type="Pfam" id="PF14604">
    <property type="entry name" value="SH3_9"/>
    <property type="match status" value="2"/>
</dbReference>
<dbReference type="AlphaFoldDB" id="A0A7R9ILS0"/>
<dbReference type="InterPro" id="IPR050384">
    <property type="entry name" value="Endophilin_SH3RF"/>
</dbReference>
<proteinExistence type="predicted"/>
<feature type="compositionally biased region" description="Low complexity" evidence="4">
    <location>
        <begin position="551"/>
        <end position="576"/>
    </location>
</feature>
<dbReference type="Gene3D" id="2.30.30.40">
    <property type="entry name" value="SH3 Domains"/>
    <property type="match status" value="2"/>
</dbReference>
<feature type="compositionally biased region" description="Acidic residues" evidence="4">
    <location>
        <begin position="512"/>
        <end position="522"/>
    </location>
</feature>
<keyword evidence="1 2" id="KW-0728">SH3 domain</keyword>
<organism evidence="6">
    <name type="scientific">Timema tahoe</name>
    <dbReference type="NCBI Taxonomy" id="61484"/>
    <lineage>
        <taxon>Eukaryota</taxon>
        <taxon>Metazoa</taxon>
        <taxon>Ecdysozoa</taxon>
        <taxon>Arthropoda</taxon>
        <taxon>Hexapoda</taxon>
        <taxon>Insecta</taxon>
        <taxon>Pterygota</taxon>
        <taxon>Neoptera</taxon>
        <taxon>Polyneoptera</taxon>
        <taxon>Phasmatodea</taxon>
        <taxon>Timematodea</taxon>
        <taxon>Timematoidea</taxon>
        <taxon>Timematidae</taxon>
        <taxon>Timema</taxon>
    </lineage>
</organism>
<dbReference type="SMART" id="SM00326">
    <property type="entry name" value="SH3"/>
    <property type="match status" value="2"/>
</dbReference>
<dbReference type="PRINTS" id="PR01887">
    <property type="entry name" value="SPECTRNALPHA"/>
</dbReference>
<dbReference type="PANTHER" id="PTHR14167">
    <property type="entry name" value="SH3 DOMAIN-CONTAINING"/>
    <property type="match status" value="1"/>
</dbReference>
<keyword evidence="3" id="KW-0175">Coiled coil</keyword>
<dbReference type="GO" id="GO:0007015">
    <property type="term" value="P:actin filament organization"/>
    <property type="evidence" value="ECO:0007669"/>
    <property type="project" value="TreeGrafter"/>
</dbReference>
<dbReference type="InterPro" id="IPR001452">
    <property type="entry name" value="SH3_domain"/>
</dbReference>
<dbReference type="SUPFAM" id="SSF50044">
    <property type="entry name" value="SH3-domain"/>
    <property type="match status" value="2"/>
</dbReference>
<feature type="compositionally biased region" description="Polar residues" evidence="4">
    <location>
        <begin position="242"/>
        <end position="255"/>
    </location>
</feature>
<dbReference type="PRINTS" id="PR00452">
    <property type="entry name" value="SH3DOMAIN"/>
</dbReference>
<dbReference type="InterPro" id="IPR036028">
    <property type="entry name" value="SH3-like_dom_sf"/>
</dbReference>
<evidence type="ECO:0000256" key="2">
    <source>
        <dbReference type="PROSITE-ProRule" id="PRU00192"/>
    </source>
</evidence>
<feature type="region of interest" description="Disordered" evidence="4">
    <location>
        <begin position="774"/>
        <end position="796"/>
    </location>
</feature>
<feature type="region of interest" description="Disordered" evidence="4">
    <location>
        <begin position="683"/>
        <end position="751"/>
    </location>
</feature>
<feature type="domain" description="SH3" evidence="5">
    <location>
        <begin position="85"/>
        <end position="144"/>
    </location>
</feature>
<accession>A0A7R9ILS0</accession>
<feature type="compositionally biased region" description="Basic and acidic residues" evidence="4">
    <location>
        <begin position="529"/>
        <end position="545"/>
    </location>
</feature>
<evidence type="ECO:0000256" key="3">
    <source>
        <dbReference type="SAM" id="Coils"/>
    </source>
</evidence>
<evidence type="ECO:0000313" key="6">
    <source>
        <dbReference type="EMBL" id="CAD7460784.1"/>
    </source>
</evidence>
<evidence type="ECO:0000256" key="1">
    <source>
        <dbReference type="ARBA" id="ARBA00022443"/>
    </source>
</evidence>
<evidence type="ECO:0000259" key="5">
    <source>
        <dbReference type="PROSITE" id="PS50002"/>
    </source>
</evidence>
<protein>
    <recommendedName>
        <fullName evidence="5">SH3 domain-containing protein</fullName>
    </recommendedName>
</protein>
<dbReference type="GO" id="GO:0016477">
    <property type="term" value="P:cell migration"/>
    <property type="evidence" value="ECO:0007669"/>
    <property type="project" value="TreeGrafter"/>
</dbReference>
<dbReference type="PROSITE" id="PS50002">
    <property type="entry name" value="SH3"/>
    <property type="match status" value="2"/>
</dbReference>
<name>A0A7R9ILS0_9NEOP</name>
<feature type="region of interest" description="Disordered" evidence="4">
    <location>
        <begin position="330"/>
        <end position="625"/>
    </location>
</feature>
<feature type="domain" description="SH3" evidence="5">
    <location>
        <begin position="269"/>
        <end position="330"/>
    </location>
</feature>
<feature type="coiled-coil region" evidence="3">
    <location>
        <begin position="857"/>
        <end position="895"/>
    </location>
</feature>
<sequence length="913" mass="100136">MEMVMNKVAGKLGEERMKAMMFADDLMVWGEKEQLQEWNEKVKECEVMVMSRKKIKHKGDTKLEVMRPAMENKSTSELTSCDVAASVRRCRVLFSYQPANEDELALQVNDVIEVVGEVEEGWWKGKVNNSVGVFPSNFVMELVDEPAEIKRKPRTSSKDEASMAKTFVTADTLLSAGTVLPNPPGNSLPGPSQGRFSQVLTTFTMRYCASCPLPDRHFFWTSSISWLLQMQINVPAGESEGEASTSVSSPDSTAKSDQDNEAPSLPPKPVKELCLVLFPYAASNDDELNLKEGDVITLLSREVQDVGWWKGELRGRVGVFPDNFVELIQHDEGPKKPDRPPSKSPLVTTNRTRDSITKPSLLKGDTGEATVKKPVTEAAPKTEEKTSPAPPILGKKPSLPIKKPNRASDPPSKPSNKPVDAVDGASHSRTSHLASKVSSSSTRVSGIDTREDVAEFDSVERSAMLHHPTASRAKAPRRRPPTFNKDNEAPTKLMNGSAEERPPLLENHTLLEDGEEGIEEEEGGARGGRSWEREKNKPPWMEELKLNQARKSSSLSPTAKSSPGPLSPTLLSVGSGPTAGERRQPLPTSASRGKLETTHGHVVRVYPPFSRPRHALSPPPRDVTRSPSLLVTRVIQTSISHFAVLSPRDFTDITRFGGRMVYGALPAIDLTVEVGEITVLSCSGPGKLTSPQHPTTENDSIMENSTNNSRHSSGAAVRHHVVRPQSMYTGDNPNRPSPHARPLSVSTSPEQSRLLSELNRVILPTTNSPVLPSNIPAAQLLPTSKPDSTNSLSSLSEADMLGSPASSPFVSYKQFLELKDMAKYASKDIGVEGSKVLELACHCQGLFGTSNIQNMAVTATNIRVSKLEHKLDKQREEFMKTVNELALKLNEEMEQRFHIQKELDKLSNLVTQV</sequence>
<gene>
    <name evidence="6" type="ORF">TTEB3V08_LOCUS8701</name>
</gene>
<dbReference type="EMBL" id="OE004019">
    <property type="protein sequence ID" value="CAD7460784.1"/>
    <property type="molecule type" value="Genomic_DNA"/>
</dbReference>
<feature type="compositionally biased region" description="Basic and acidic residues" evidence="4">
    <location>
        <begin position="370"/>
        <end position="386"/>
    </location>
</feature>
<feature type="compositionally biased region" description="Polar residues" evidence="4">
    <location>
        <begin position="781"/>
        <end position="796"/>
    </location>
</feature>
<feature type="compositionally biased region" description="Polar residues" evidence="4">
    <location>
        <begin position="689"/>
        <end position="712"/>
    </location>
</feature>
<feature type="region of interest" description="Disordered" evidence="4">
    <location>
        <begin position="237"/>
        <end position="267"/>
    </location>
</feature>
<feature type="compositionally biased region" description="Low complexity" evidence="4">
    <location>
        <begin position="435"/>
        <end position="445"/>
    </location>
</feature>
<reference evidence="6" key="1">
    <citation type="submission" date="2020-11" db="EMBL/GenBank/DDBJ databases">
        <authorList>
            <person name="Tran Van P."/>
        </authorList>
    </citation>
    <scope>NUCLEOTIDE SEQUENCE</scope>
</reference>
<evidence type="ECO:0000256" key="4">
    <source>
        <dbReference type="SAM" id="MobiDB-lite"/>
    </source>
</evidence>